<reference evidence="5" key="1">
    <citation type="submission" date="2010-07" db="EMBL/GenBank/DDBJ databases">
        <title>The genome sequence of Gaeumannomyces graminis var. tritici strain R3-111a-1.</title>
        <authorList>
            <consortium name="The Broad Institute Genome Sequencing Platform"/>
            <person name="Ma L.-J."/>
            <person name="Dead R."/>
            <person name="Young S."/>
            <person name="Zeng Q."/>
            <person name="Koehrsen M."/>
            <person name="Alvarado L."/>
            <person name="Berlin A."/>
            <person name="Chapman S.B."/>
            <person name="Chen Z."/>
            <person name="Freedman E."/>
            <person name="Gellesch M."/>
            <person name="Goldberg J."/>
            <person name="Griggs A."/>
            <person name="Gujja S."/>
            <person name="Heilman E.R."/>
            <person name="Heiman D."/>
            <person name="Hepburn T."/>
            <person name="Howarth C."/>
            <person name="Jen D."/>
            <person name="Larson L."/>
            <person name="Mehta T."/>
            <person name="Neiman D."/>
            <person name="Pearson M."/>
            <person name="Roberts A."/>
            <person name="Saif S."/>
            <person name="Shea T."/>
            <person name="Shenoy N."/>
            <person name="Sisk P."/>
            <person name="Stolte C."/>
            <person name="Sykes S."/>
            <person name="Walk T."/>
            <person name="White J."/>
            <person name="Yandava C."/>
            <person name="Haas B."/>
            <person name="Nusbaum C."/>
            <person name="Birren B."/>
        </authorList>
    </citation>
    <scope>NUCLEOTIDE SEQUENCE [LARGE SCALE GENOMIC DNA]</scope>
    <source>
        <strain evidence="5">R3-111a-1</strain>
    </source>
</reference>
<feature type="compositionally biased region" description="Polar residues" evidence="2">
    <location>
        <begin position="53"/>
        <end position="78"/>
    </location>
</feature>
<dbReference type="EMBL" id="GL385407">
    <property type="protein sequence ID" value="EJT69032.1"/>
    <property type="molecule type" value="Genomic_DNA"/>
</dbReference>
<feature type="compositionally biased region" description="Low complexity" evidence="2">
    <location>
        <begin position="42"/>
        <end position="52"/>
    </location>
</feature>
<evidence type="ECO:0000313" key="4">
    <source>
        <dbReference type="EnsemblFungi" id="EJT69032"/>
    </source>
</evidence>
<name>J3PIU9_GAET3</name>
<evidence type="ECO:0000313" key="3">
    <source>
        <dbReference type="EMBL" id="EJT69032.1"/>
    </source>
</evidence>
<feature type="compositionally biased region" description="Low complexity" evidence="2">
    <location>
        <begin position="82"/>
        <end position="96"/>
    </location>
</feature>
<protein>
    <submittedName>
        <fullName evidence="3 4">Uncharacterized protein</fullName>
    </submittedName>
</protein>
<proteinExistence type="predicted"/>
<dbReference type="VEuPathDB" id="FungiDB:GGTG_13429"/>
<dbReference type="STRING" id="644352.J3PIU9"/>
<dbReference type="RefSeq" id="XP_009229599.1">
    <property type="nucleotide sequence ID" value="XM_009231335.1"/>
</dbReference>
<dbReference type="EnsemblFungi" id="EJT69032">
    <property type="protein sequence ID" value="EJT69032"/>
    <property type="gene ID" value="GGTG_13429"/>
</dbReference>
<organism evidence="3">
    <name type="scientific">Gaeumannomyces tritici (strain R3-111a-1)</name>
    <name type="common">Wheat and barley take-all root rot fungus</name>
    <name type="synonym">Gaeumannomyces graminis var. tritici</name>
    <dbReference type="NCBI Taxonomy" id="644352"/>
    <lineage>
        <taxon>Eukaryota</taxon>
        <taxon>Fungi</taxon>
        <taxon>Dikarya</taxon>
        <taxon>Ascomycota</taxon>
        <taxon>Pezizomycotina</taxon>
        <taxon>Sordariomycetes</taxon>
        <taxon>Sordariomycetidae</taxon>
        <taxon>Magnaporthales</taxon>
        <taxon>Magnaporthaceae</taxon>
        <taxon>Gaeumannomyces</taxon>
    </lineage>
</organism>
<dbReference type="AlphaFoldDB" id="J3PIU9"/>
<keyword evidence="1" id="KW-0175">Coiled coil</keyword>
<evidence type="ECO:0000313" key="5">
    <source>
        <dbReference type="Proteomes" id="UP000006039"/>
    </source>
</evidence>
<dbReference type="eggNOG" id="ENOG502SPSM">
    <property type="taxonomic scope" value="Eukaryota"/>
</dbReference>
<evidence type="ECO:0000256" key="2">
    <source>
        <dbReference type="SAM" id="MobiDB-lite"/>
    </source>
</evidence>
<reference evidence="4" key="4">
    <citation type="journal article" date="2015" name="G3 (Bethesda)">
        <title>Genome sequences of three phytopathogenic species of the Magnaporthaceae family of fungi.</title>
        <authorList>
            <person name="Okagaki L.H."/>
            <person name="Nunes C.C."/>
            <person name="Sailsbery J."/>
            <person name="Clay B."/>
            <person name="Brown D."/>
            <person name="John T."/>
            <person name="Oh Y."/>
            <person name="Young N."/>
            <person name="Fitzgerald M."/>
            <person name="Haas B.J."/>
            <person name="Zeng Q."/>
            <person name="Young S."/>
            <person name="Adiconis X."/>
            <person name="Fan L."/>
            <person name="Levin J.Z."/>
            <person name="Mitchell T.K."/>
            <person name="Okubara P.A."/>
            <person name="Farman M.L."/>
            <person name="Kohn L.M."/>
            <person name="Birren B."/>
            <person name="Ma L.-J."/>
            <person name="Dean R.A."/>
        </authorList>
    </citation>
    <scope>NUCLEOTIDE SEQUENCE</scope>
    <source>
        <strain evidence="4">R3-111a-1</strain>
    </source>
</reference>
<dbReference type="GeneID" id="20353887"/>
<dbReference type="Proteomes" id="UP000006039">
    <property type="component" value="Unassembled WGS sequence"/>
</dbReference>
<reference evidence="3" key="2">
    <citation type="submission" date="2010-07" db="EMBL/GenBank/DDBJ databases">
        <authorList>
            <consortium name="The Broad Institute Genome Sequencing Platform"/>
            <consortium name="Broad Institute Genome Sequencing Center for Infectious Disease"/>
            <person name="Ma L.-J."/>
            <person name="Dead R."/>
            <person name="Young S."/>
            <person name="Zeng Q."/>
            <person name="Koehrsen M."/>
            <person name="Alvarado L."/>
            <person name="Berlin A."/>
            <person name="Chapman S.B."/>
            <person name="Chen Z."/>
            <person name="Freedman E."/>
            <person name="Gellesch M."/>
            <person name="Goldberg J."/>
            <person name="Griggs A."/>
            <person name="Gujja S."/>
            <person name="Heilman E.R."/>
            <person name="Heiman D."/>
            <person name="Hepburn T."/>
            <person name="Howarth C."/>
            <person name="Jen D."/>
            <person name="Larson L."/>
            <person name="Mehta T."/>
            <person name="Neiman D."/>
            <person name="Pearson M."/>
            <person name="Roberts A."/>
            <person name="Saif S."/>
            <person name="Shea T."/>
            <person name="Shenoy N."/>
            <person name="Sisk P."/>
            <person name="Stolte C."/>
            <person name="Sykes S."/>
            <person name="Walk T."/>
            <person name="White J."/>
            <person name="Yandava C."/>
            <person name="Haas B."/>
            <person name="Nusbaum C."/>
            <person name="Birren B."/>
        </authorList>
    </citation>
    <scope>NUCLEOTIDE SEQUENCE</scope>
    <source>
        <strain evidence="3">R3-111a-1</strain>
    </source>
</reference>
<feature type="region of interest" description="Disordered" evidence="2">
    <location>
        <begin position="1"/>
        <end position="124"/>
    </location>
</feature>
<keyword evidence="5" id="KW-1185">Reference proteome</keyword>
<accession>J3PIU9</accession>
<sequence>MSPCATPEGENMQQSHMRHQGQHQPGLHEQHRDRHQRHHQAQRAQQIQVEQQSPGKQQAQAGEQIKDGQQTQDNHTNPGPQPHNVHQQHQSSQQNHENLGSLSYTPQGDNPSFPMSPPAAAPPGLATAATHFEVVEKLNTCWKELEDQSRKMHEYLLSAASHYGKLEEELEEAKKRQRDAEKQVEESKIQHEEAWKAAAEQFQQQGTKLQLHQERGDRAESKAQHLEDCLQASSKELEAERAFRVQAEKQVAEKHKFWKQAASELRKKTMARPAPSQVTDEYLVNEMRKLRYTIRNFAVSYFEGPPRDIDPNQLKKTEWHDKIAAIFPEADWILQYIMSNEKCPSIAQALLWEVLQIWVFGSFRWAGKLGESLQALKSSLAPDPETSSTSDSVKKYYKWRAETANLVLASMTGIDGQPIPNEAFESWKLGCIEGMRYLINPFLRKSDHTDKSYVDDLSQILDQALALDREMSVQVSPVVLFKRDVKPPLHFKQDEMELEHGETLSTADQQVFLVVSPAMMRRGNSSGEDFDQERILLPMEISCSPGTQYRMTRATNPWDMLRYLKPLVYRSSTTSQPKGGNRKRRWVS</sequence>
<feature type="compositionally biased region" description="Polar residues" evidence="2">
    <location>
        <begin position="97"/>
        <end position="110"/>
    </location>
</feature>
<feature type="coiled-coil region" evidence="1">
    <location>
        <begin position="156"/>
        <end position="190"/>
    </location>
</feature>
<dbReference type="HOGENOM" id="CLU_033001_0_0_1"/>
<reference evidence="4" key="5">
    <citation type="submission" date="2018-04" db="UniProtKB">
        <authorList>
            <consortium name="EnsemblFungi"/>
        </authorList>
    </citation>
    <scope>IDENTIFICATION</scope>
    <source>
        <strain evidence="4">R3-111a-1</strain>
    </source>
</reference>
<dbReference type="OrthoDB" id="5213630at2759"/>
<reference evidence="3" key="3">
    <citation type="submission" date="2010-09" db="EMBL/GenBank/DDBJ databases">
        <title>Annotation of Gaeumannomyces graminis var. tritici R3-111a-1.</title>
        <authorList>
            <consortium name="The Broad Institute Genome Sequencing Platform"/>
            <person name="Ma L.-J."/>
            <person name="Dead R."/>
            <person name="Young S.K."/>
            <person name="Zeng Q."/>
            <person name="Gargeya S."/>
            <person name="Fitzgerald M."/>
            <person name="Haas B."/>
            <person name="Abouelleil A."/>
            <person name="Alvarado L."/>
            <person name="Arachchi H.M."/>
            <person name="Berlin A."/>
            <person name="Brown A."/>
            <person name="Chapman S.B."/>
            <person name="Chen Z."/>
            <person name="Dunbar C."/>
            <person name="Freedman E."/>
            <person name="Gearin G."/>
            <person name="Gellesch M."/>
            <person name="Goldberg J."/>
            <person name="Griggs A."/>
            <person name="Gujja S."/>
            <person name="Heiman D."/>
            <person name="Howarth C."/>
            <person name="Larson L."/>
            <person name="Lui A."/>
            <person name="MacDonald P.J.P."/>
            <person name="Mehta T."/>
            <person name="Montmayeur A."/>
            <person name="Murphy C."/>
            <person name="Neiman D."/>
            <person name="Pearson M."/>
            <person name="Priest M."/>
            <person name="Roberts A."/>
            <person name="Saif S."/>
            <person name="Shea T."/>
            <person name="Shenoy N."/>
            <person name="Sisk P."/>
            <person name="Stolte C."/>
            <person name="Sykes S."/>
            <person name="Yandava C."/>
            <person name="Wortman J."/>
            <person name="Nusbaum C."/>
            <person name="Birren B."/>
        </authorList>
    </citation>
    <scope>NUCLEOTIDE SEQUENCE</scope>
    <source>
        <strain evidence="3">R3-111a-1</strain>
    </source>
</reference>
<gene>
    <name evidence="4" type="primary">20353887</name>
    <name evidence="3" type="ORF">GGTG_13429</name>
</gene>
<evidence type="ECO:0000256" key="1">
    <source>
        <dbReference type="SAM" id="Coils"/>
    </source>
</evidence>